<name>A0A433Q2V7_9FUNG</name>
<comment type="caution">
    <text evidence="1">The sequence shown here is derived from an EMBL/GenBank/DDBJ whole genome shotgun (WGS) entry which is preliminary data.</text>
</comment>
<evidence type="ECO:0000313" key="2">
    <source>
        <dbReference type="Proteomes" id="UP000274822"/>
    </source>
</evidence>
<proteinExistence type="predicted"/>
<gene>
    <name evidence="1" type="ORF">BC938DRAFT_474122</name>
</gene>
<accession>A0A433Q2V7</accession>
<organism evidence="1 2">
    <name type="scientific">Jimgerdemannia flammicorona</name>
    <dbReference type="NCBI Taxonomy" id="994334"/>
    <lineage>
        <taxon>Eukaryota</taxon>
        <taxon>Fungi</taxon>
        <taxon>Fungi incertae sedis</taxon>
        <taxon>Mucoromycota</taxon>
        <taxon>Mucoromycotina</taxon>
        <taxon>Endogonomycetes</taxon>
        <taxon>Endogonales</taxon>
        <taxon>Endogonaceae</taxon>
        <taxon>Jimgerdemannia</taxon>
    </lineage>
</organism>
<dbReference type="Proteomes" id="UP000274822">
    <property type="component" value="Unassembled WGS sequence"/>
</dbReference>
<sequence>LSHRRLGKIRVVITDNGIWTLKTTNIRRFKFVNDEPRVIKRRGEIRKVVVDGFRFTAEDVVGKGGWFERLEGVEWKFSTSPIWLATERHPRTYGPAHQIFESHRPLLIVTPPRAEYVHVAQKVAHDWYLYGRGDAVIFRDHDWTLDKLIRQGEYEGNLVLVGGPGENVITRKVLVKRGSSGIIFLHPWKSDHLALVIAGLDDDGLRQAARLLPKRTGMMVPDWDRGGPWGSDVPGIYMFAVITGPEMDWKGVGGILGAG</sequence>
<keyword evidence="2" id="KW-1185">Reference proteome</keyword>
<reference evidence="1 2" key="1">
    <citation type="journal article" date="2018" name="New Phytol.">
        <title>Phylogenomics of Endogonaceae and evolution of mycorrhizas within Mucoromycota.</title>
        <authorList>
            <person name="Chang Y."/>
            <person name="Desiro A."/>
            <person name="Na H."/>
            <person name="Sandor L."/>
            <person name="Lipzen A."/>
            <person name="Clum A."/>
            <person name="Barry K."/>
            <person name="Grigoriev I.V."/>
            <person name="Martin F.M."/>
            <person name="Stajich J.E."/>
            <person name="Smith M.E."/>
            <person name="Bonito G."/>
            <person name="Spatafora J.W."/>
        </authorList>
    </citation>
    <scope>NUCLEOTIDE SEQUENCE [LARGE SCALE GENOMIC DNA]</scope>
    <source>
        <strain evidence="1 2">AD002</strain>
    </source>
</reference>
<feature type="non-terminal residue" evidence="1">
    <location>
        <position position="1"/>
    </location>
</feature>
<evidence type="ECO:0000313" key="1">
    <source>
        <dbReference type="EMBL" id="RUS24106.1"/>
    </source>
</evidence>
<dbReference type="EMBL" id="RBNJ01017325">
    <property type="protein sequence ID" value="RUS24106.1"/>
    <property type="molecule type" value="Genomic_DNA"/>
</dbReference>
<dbReference type="AlphaFoldDB" id="A0A433Q2V7"/>
<protein>
    <submittedName>
        <fullName evidence="1">Uncharacterized protein</fullName>
    </submittedName>
</protein>